<gene>
    <name evidence="2" type="ORF">FBZ92_11583</name>
</gene>
<keyword evidence="1" id="KW-0732">Signal</keyword>
<dbReference type="OrthoDB" id="7365371at2"/>
<evidence type="ECO:0000313" key="3">
    <source>
        <dbReference type="Proteomes" id="UP000318050"/>
    </source>
</evidence>
<accession>A0A560I5R0</accession>
<dbReference type="Proteomes" id="UP000318050">
    <property type="component" value="Unassembled WGS sequence"/>
</dbReference>
<feature type="signal peptide" evidence="1">
    <location>
        <begin position="1"/>
        <end position="22"/>
    </location>
</feature>
<organism evidence="2 3">
    <name type="scientific">Nitrospirillum amazonense</name>
    <dbReference type="NCBI Taxonomy" id="28077"/>
    <lineage>
        <taxon>Bacteria</taxon>
        <taxon>Pseudomonadati</taxon>
        <taxon>Pseudomonadota</taxon>
        <taxon>Alphaproteobacteria</taxon>
        <taxon>Rhodospirillales</taxon>
        <taxon>Azospirillaceae</taxon>
        <taxon>Nitrospirillum</taxon>
    </lineage>
</organism>
<name>A0A560I5R0_9PROT</name>
<proteinExistence type="predicted"/>
<sequence>MALKRAAALALAVFLFAGVAEAKVTSIAIESVTVETPATFEGKDQDKVYSDACARQTLTDAQVLKWFRKAHEEPREGFSEKATETGCMFRGSAKAKDGKSYRWTLDVGGTGYIFRSDAQNDAILLLGPEVSSWR</sequence>
<reference evidence="2 3" key="1">
    <citation type="submission" date="2019-06" db="EMBL/GenBank/DDBJ databases">
        <title>Genomic Encyclopedia of Type Strains, Phase IV (KMG-V): Genome sequencing to study the core and pangenomes of soil and plant-associated prokaryotes.</title>
        <authorList>
            <person name="Whitman W."/>
        </authorList>
    </citation>
    <scope>NUCLEOTIDE SEQUENCE [LARGE SCALE GENOMIC DNA]</scope>
    <source>
        <strain evidence="2 3">BR 11140</strain>
    </source>
</reference>
<evidence type="ECO:0000313" key="2">
    <source>
        <dbReference type="EMBL" id="TWB54316.1"/>
    </source>
</evidence>
<comment type="caution">
    <text evidence="2">The sequence shown here is derived from an EMBL/GenBank/DDBJ whole genome shotgun (WGS) entry which is preliminary data.</text>
</comment>
<evidence type="ECO:0000256" key="1">
    <source>
        <dbReference type="SAM" id="SignalP"/>
    </source>
</evidence>
<dbReference type="EMBL" id="VITT01000015">
    <property type="protein sequence ID" value="TWB54316.1"/>
    <property type="molecule type" value="Genomic_DNA"/>
</dbReference>
<protein>
    <submittedName>
        <fullName evidence="2">Uncharacterized protein</fullName>
    </submittedName>
</protein>
<dbReference type="AlphaFoldDB" id="A0A560I5R0"/>
<feature type="chain" id="PRO_5022113020" evidence="1">
    <location>
        <begin position="23"/>
        <end position="134"/>
    </location>
</feature>